<organism evidence="1 2">
    <name type="scientific">Rickenella mellea</name>
    <dbReference type="NCBI Taxonomy" id="50990"/>
    <lineage>
        <taxon>Eukaryota</taxon>
        <taxon>Fungi</taxon>
        <taxon>Dikarya</taxon>
        <taxon>Basidiomycota</taxon>
        <taxon>Agaricomycotina</taxon>
        <taxon>Agaricomycetes</taxon>
        <taxon>Hymenochaetales</taxon>
        <taxon>Rickenellaceae</taxon>
        <taxon>Rickenella</taxon>
    </lineage>
</organism>
<dbReference type="Proteomes" id="UP000294933">
    <property type="component" value="Unassembled WGS sequence"/>
</dbReference>
<protein>
    <submittedName>
        <fullName evidence="1">Uncharacterized protein</fullName>
    </submittedName>
</protein>
<dbReference type="AlphaFoldDB" id="A0A4Y7Q076"/>
<evidence type="ECO:0000313" key="2">
    <source>
        <dbReference type="Proteomes" id="UP000294933"/>
    </source>
</evidence>
<evidence type="ECO:0000313" key="1">
    <source>
        <dbReference type="EMBL" id="TDL20279.1"/>
    </source>
</evidence>
<reference evidence="1 2" key="1">
    <citation type="submission" date="2018-06" db="EMBL/GenBank/DDBJ databases">
        <title>A transcriptomic atlas of mushroom development highlights an independent origin of complex multicellularity.</title>
        <authorList>
            <consortium name="DOE Joint Genome Institute"/>
            <person name="Krizsan K."/>
            <person name="Almasi E."/>
            <person name="Merenyi Z."/>
            <person name="Sahu N."/>
            <person name="Viragh M."/>
            <person name="Koszo T."/>
            <person name="Mondo S."/>
            <person name="Kiss B."/>
            <person name="Balint B."/>
            <person name="Kues U."/>
            <person name="Barry K."/>
            <person name="Hegedus J.C."/>
            <person name="Henrissat B."/>
            <person name="Johnson J."/>
            <person name="Lipzen A."/>
            <person name="Ohm R."/>
            <person name="Nagy I."/>
            <person name="Pangilinan J."/>
            <person name="Yan J."/>
            <person name="Xiong Y."/>
            <person name="Grigoriev I.V."/>
            <person name="Hibbett D.S."/>
            <person name="Nagy L.G."/>
        </authorList>
    </citation>
    <scope>NUCLEOTIDE SEQUENCE [LARGE SCALE GENOMIC DNA]</scope>
    <source>
        <strain evidence="1 2">SZMC22713</strain>
    </source>
</reference>
<dbReference type="VEuPathDB" id="FungiDB:BD410DRAFT_375503"/>
<accession>A0A4Y7Q076</accession>
<proteinExistence type="predicted"/>
<sequence length="171" mass="19229">MARRSLSLYSFRVWRCRLLEIGLPSTLNKMYCIGTGDMMNLSTMTPLPTAQTEVTAAVAVLEHMHASLEHQRSSASTVMAFLSLEHPILTMEFHTGAAPRVGPPLQQYDTVYTPPSDSLTSNRLLFDIRHHDLDRELRNLRQSLFINHLHDATGIPNLPVGILPVVLEMRV</sequence>
<gene>
    <name evidence="1" type="ORF">BD410DRAFT_375503</name>
</gene>
<dbReference type="EMBL" id="ML170189">
    <property type="protein sequence ID" value="TDL20279.1"/>
    <property type="molecule type" value="Genomic_DNA"/>
</dbReference>
<keyword evidence="2" id="KW-1185">Reference proteome</keyword>
<name>A0A4Y7Q076_9AGAM</name>